<name>A0AAU8GTU7_9VIRU</name>
<sequence length="80" mass="8973">MSPSVSTAKCTATMAEQRRFNDQGRRLTAPWRIHTGGKICAAGDYYSCDVCGGKCFYDANLNYEWPDKTRQRLVGLPHPC</sequence>
<protein>
    <submittedName>
        <fullName evidence="1">Uncharacterized protein</fullName>
    </submittedName>
</protein>
<organism evidence="1">
    <name type="scientific">Pseudomonas phage PACT201</name>
    <dbReference type="NCBI Taxonomy" id="3230130"/>
    <lineage>
        <taxon>Viruses</taxon>
    </lineage>
</organism>
<accession>A0AAU8GTU7</accession>
<dbReference type="EMBL" id="PP931175">
    <property type="protein sequence ID" value="XCH45314.1"/>
    <property type="molecule type" value="Genomic_DNA"/>
</dbReference>
<proteinExistence type="predicted"/>
<reference evidence="1" key="1">
    <citation type="submission" date="2024-06" db="EMBL/GenBank/DDBJ databases">
        <authorList>
            <person name="Yerushalmy O."/>
            <person name="Alkalay-Oren S."/>
            <person name="Coppenhagn-Glazer S."/>
            <person name="Hazan R."/>
        </authorList>
    </citation>
    <scope>NUCLEOTIDE SEQUENCE</scope>
</reference>
<evidence type="ECO:0000313" key="1">
    <source>
        <dbReference type="EMBL" id="XCH45314.1"/>
    </source>
</evidence>